<organism evidence="2 3">
    <name type="scientific">Devosia salina</name>
    <dbReference type="NCBI Taxonomy" id="2860336"/>
    <lineage>
        <taxon>Bacteria</taxon>
        <taxon>Pseudomonadati</taxon>
        <taxon>Pseudomonadota</taxon>
        <taxon>Alphaproteobacteria</taxon>
        <taxon>Hyphomicrobiales</taxon>
        <taxon>Devosiaceae</taxon>
        <taxon>Devosia</taxon>
    </lineage>
</organism>
<sequence>MNSLWTTEEALWLEGADAFERIMADDCLMVFAPMGIMRNAEIVESLRHAPRWQSVSMSDRAEARPAPGVLSLAYRASAQRPNSAPYEALCTSTYFETGEGWRLLQHQQTPL</sequence>
<gene>
    <name evidence="2" type="ORF">K1X15_09320</name>
</gene>
<accession>A0ABX8WIJ5</accession>
<evidence type="ECO:0000259" key="1">
    <source>
        <dbReference type="Pfam" id="PF14534"/>
    </source>
</evidence>
<reference evidence="2 3" key="1">
    <citation type="submission" date="2021-08" db="EMBL/GenBank/DDBJ databases">
        <title>Devosia salina sp. nov., isolated from the South China Sea sediment.</title>
        <authorList>
            <person name="Zhou Z."/>
        </authorList>
    </citation>
    <scope>NUCLEOTIDE SEQUENCE [LARGE SCALE GENOMIC DNA]</scope>
    <source>
        <strain evidence="2 3">SCS-3</strain>
    </source>
</reference>
<evidence type="ECO:0000313" key="2">
    <source>
        <dbReference type="EMBL" id="QYO78713.1"/>
    </source>
</evidence>
<dbReference type="InterPro" id="IPR032710">
    <property type="entry name" value="NTF2-like_dom_sf"/>
</dbReference>
<evidence type="ECO:0000313" key="3">
    <source>
        <dbReference type="Proteomes" id="UP000825799"/>
    </source>
</evidence>
<dbReference type="Proteomes" id="UP000825799">
    <property type="component" value="Chromosome"/>
</dbReference>
<dbReference type="RefSeq" id="WP_220307176.1">
    <property type="nucleotide sequence ID" value="NZ_CP080590.1"/>
</dbReference>
<dbReference type="EMBL" id="CP080590">
    <property type="protein sequence ID" value="QYO78713.1"/>
    <property type="molecule type" value="Genomic_DNA"/>
</dbReference>
<name>A0ABX8WIJ5_9HYPH</name>
<proteinExistence type="predicted"/>
<dbReference type="Pfam" id="PF14534">
    <property type="entry name" value="DUF4440"/>
    <property type="match status" value="1"/>
</dbReference>
<protein>
    <submittedName>
        <fullName evidence="2">DUF4440 domain-containing protein</fullName>
    </submittedName>
</protein>
<dbReference type="SUPFAM" id="SSF54427">
    <property type="entry name" value="NTF2-like"/>
    <property type="match status" value="1"/>
</dbReference>
<dbReference type="InterPro" id="IPR027843">
    <property type="entry name" value="DUF4440"/>
</dbReference>
<feature type="domain" description="DUF4440" evidence="1">
    <location>
        <begin position="16"/>
        <end position="103"/>
    </location>
</feature>
<keyword evidence="3" id="KW-1185">Reference proteome</keyword>
<dbReference type="Gene3D" id="3.10.450.50">
    <property type="match status" value="1"/>
</dbReference>